<proteinExistence type="predicted"/>
<dbReference type="GO" id="GO:0005634">
    <property type="term" value="C:nucleus"/>
    <property type="evidence" value="ECO:0007669"/>
    <property type="project" value="TreeGrafter"/>
</dbReference>
<evidence type="ECO:0000256" key="1">
    <source>
        <dbReference type="SAM" id="MobiDB-lite"/>
    </source>
</evidence>
<evidence type="ECO:0000313" key="3">
    <source>
        <dbReference type="Proteomes" id="UP000800093"/>
    </source>
</evidence>
<dbReference type="SUPFAM" id="SSF50475">
    <property type="entry name" value="FMN-binding split barrel"/>
    <property type="match status" value="1"/>
</dbReference>
<gene>
    <name evidence="2" type="ORF">CC78DRAFT_528127</name>
</gene>
<accession>A0A9P4NDN3</accession>
<protein>
    <recommendedName>
        <fullName evidence="4">Pyridoxamine 5'-phosphate oxidase putative domain-containing protein</fullName>
    </recommendedName>
</protein>
<dbReference type="InterPro" id="IPR012349">
    <property type="entry name" value="Split_barrel_FMN-bd"/>
</dbReference>
<dbReference type="AlphaFoldDB" id="A0A9P4NDN3"/>
<sequence length="180" mass="19386">MTTPSSSRKTHNLVDNPRVSLLVHDWVSHRPPTLSQSGRSPSPSQPGPRAGSLAELLLGMNTASLSRISTTINGDAEIVSSGSEQERWYRAQHLANNTFGPSEEDTYSSSPVGAGLWGGLGREEGSETQEGDGGTKCYVESEEVRVVVVKIRDGRIADWKGQVRDWAVKADRESGLVNGV</sequence>
<dbReference type="PANTHER" id="PTHR28040:SF1">
    <property type="entry name" value="PYRIDOXAMINE 5'-PHOSPHATE OXIDASE YLR456W HOMOLOG-RELATED"/>
    <property type="match status" value="1"/>
</dbReference>
<dbReference type="InterPro" id="IPR052841">
    <property type="entry name" value="PMP_oxidase-like"/>
</dbReference>
<comment type="caution">
    <text evidence="2">The sequence shown here is derived from an EMBL/GenBank/DDBJ whole genome shotgun (WGS) entry which is preliminary data.</text>
</comment>
<evidence type="ECO:0000313" key="2">
    <source>
        <dbReference type="EMBL" id="KAF2271216.1"/>
    </source>
</evidence>
<feature type="region of interest" description="Disordered" evidence="1">
    <location>
        <begin position="25"/>
        <end position="51"/>
    </location>
</feature>
<reference evidence="3" key="1">
    <citation type="journal article" date="2020" name="Stud. Mycol.">
        <title>101 Dothideomycetes genomes: A test case for predicting lifestyles and emergence of pathogens.</title>
        <authorList>
            <person name="Haridas S."/>
            <person name="Albert R."/>
            <person name="Binder M."/>
            <person name="Bloem J."/>
            <person name="LaButti K."/>
            <person name="Salamov A."/>
            <person name="Andreopoulos B."/>
            <person name="Baker S."/>
            <person name="Barry K."/>
            <person name="Bills G."/>
            <person name="Bluhm B."/>
            <person name="Cannon C."/>
            <person name="Castanera R."/>
            <person name="Culley D."/>
            <person name="Daum C."/>
            <person name="Ezra D."/>
            <person name="Gonzalez J."/>
            <person name="Henrissat B."/>
            <person name="Kuo A."/>
            <person name="Liang C."/>
            <person name="Lipzen A."/>
            <person name="Lutzoni F."/>
            <person name="Magnuson J."/>
            <person name="Mondo S."/>
            <person name="Nolan M."/>
            <person name="Ohm R."/>
            <person name="Pangilinan J."/>
            <person name="Park H.-J."/>
            <person name="Ramirez L."/>
            <person name="Alfaro M."/>
            <person name="Sun H."/>
            <person name="Tritt A."/>
            <person name="Yoshinaga Y."/>
            <person name="Zwiers L.-H."/>
            <person name="Turgeon B."/>
            <person name="Goodwin S."/>
            <person name="Spatafora J."/>
            <person name="Crous P."/>
            <person name="Grigoriev I."/>
        </authorList>
    </citation>
    <scope>NUCLEOTIDE SEQUENCE [LARGE SCALE GENOMIC DNA]</scope>
    <source>
        <strain evidence="3">CBS 304.66</strain>
    </source>
</reference>
<evidence type="ECO:0008006" key="4">
    <source>
        <dbReference type="Google" id="ProtNLM"/>
    </source>
</evidence>
<dbReference type="GO" id="GO:0005737">
    <property type="term" value="C:cytoplasm"/>
    <property type="evidence" value="ECO:0007669"/>
    <property type="project" value="TreeGrafter"/>
</dbReference>
<keyword evidence="3" id="KW-1185">Reference proteome</keyword>
<dbReference type="PANTHER" id="PTHR28040">
    <property type="entry name" value="PYRIDOXAMINE 5'-PHOSPHATE OXIDASE YLR456W HOMOLOG-RELATED"/>
    <property type="match status" value="1"/>
</dbReference>
<dbReference type="Gene3D" id="2.30.110.10">
    <property type="entry name" value="Electron Transport, Fmn-binding Protein, Chain A"/>
    <property type="match status" value="1"/>
</dbReference>
<name>A0A9P4NDN3_9PLEO</name>
<dbReference type="OrthoDB" id="5300823at2759"/>
<organism evidence="2 3">
    <name type="scientific">Lojkania enalia</name>
    <dbReference type="NCBI Taxonomy" id="147567"/>
    <lineage>
        <taxon>Eukaryota</taxon>
        <taxon>Fungi</taxon>
        <taxon>Dikarya</taxon>
        <taxon>Ascomycota</taxon>
        <taxon>Pezizomycotina</taxon>
        <taxon>Dothideomycetes</taxon>
        <taxon>Pleosporomycetidae</taxon>
        <taxon>Pleosporales</taxon>
        <taxon>Pleosporales incertae sedis</taxon>
        <taxon>Lojkania</taxon>
    </lineage>
</organism>
<dbReference type="Proteomes" id="UP000800093">
    <property type="component" value="Unassembled WGS sequence"/>
</dbReference>
<dbReference type="EMBL" id="ML986578">
    <property type="protein sequence ID" value="KAF2271216.1"/>
    <property type="molecule type" value="Genomic_DNA"/>
</dbReference>